<organism evidence="1 2">
    <name type="scientific">Glomus cerebriforme</name>
    <dbReference type="NCBI Taxonomy" id="658196"/>
    <lineage>
        <taxon>Eukaryota</taxon>
        <taxon>Fungi</taxon>
        <taxon>Fungi incertae sedis</taxon>
        <taxon>Mucoromycota</taxon>
        <taxon>Glomeromycotina</taxon>
        <taxon>Glomeromycetes</taxon>
        <taxon>Glomerales</taxon>
        <taxon>Glomeraceae</taxon>
        <taxon>Glomus</taxon>
    </lineage>
</organism>
<comment type="caution">
    <text evidence="1">The sequence shown here is derived from an EMBL/GenBank/DDBJ whole genome shotgun (WGS) entry which is preliminary data.</text>
</comment>
<name>A0A397T6K3_9GLOM</name>
<keyword evidence="2" id="KW-1185">Reference proteome</keyword>
<dbReference type="Proteomes" id="UP000265703">
    <property type="component" value="Unassembled WGS sequence"/>
</dbReference>
<sequence>MFDEEVLLGKRFKIGDEKLINWISKRNKFLRDFYKFDKMMLRFYIEREVKDEKKIVVVDYDSTKPRVAHYIRNIQYRDDCLFIKVNDQNEKYLMDEIKRDTLVQTPILLDGIILIMIFLDDEENSPTSDMSEISNKIAY</sequence>
<reference evidence="1 2" key="1">
    <citation type="submission" date="2018-06" db="EMBL/GenBank/DDBJ databases">
        <title>Comparative genomics reveals the genomic features of Rhizophagus irregularis, R. cerebriforme, R. diaphanum and Gigaspora rosea, and their symbiotic lifestyle signature.</title>
        <authorList>
            <person name="Morin E."/>
            <person name="San Clemente H."/>
            <person name="Chen E.C.H."/>
            <person name="De La Providencia I."/>
            <person name="Hainaut M."/>
            <person name="Kuo A."/>
            <person name="Kohler A."/>
            <person name="Murat C."/>
            <person name="Tang N."/>
            <person name="Roy S."/>
            <person name="Loubradou J."/>
            <person name="Henrissat B."/>
            <person name="Grigoriev I.V."/>
            <person name="Corradi N."/>
            <person name="Roux C."/>
            <person name="Martin F.M."/>
        </authorList>
    </citation>
    <scope>NUCLEOTIDE SEQUENCE [LARGE SCALE GENOMIC DNA]</scope>
    <source>
        <strain evidence="1 2">DAOM 227022</strain>
    </source>
</reference>
<gene>
    <name evidence="1" type="ORF">C1645_818713</name>
</gene>
<protein>
    <submittedName>
        <fullName evidence="1">Uncharacterized protein</fullName>
    </submittedName>
</protein>
<dbReference type="OrthoDB" id="2321425at2759"/>
<accession>A0A397T6K3</accession>
<evidence type="ECO:0000313" key="1">
    <source>
        <dbReference type="EMBL" id="RIA93950.1"/>
    </source>
</evidence>
<dbReference type="EMBL" id="QKYT01000093">
    <property type="protein sequence ID" value="RIA93950.1"/>
    <property type="molecule type" value="Genomic_DNA"/>
</dbReference>
<evidence type="ECO:0000313" key="2">
    <source>
        <dbReference type="Proteomes" id="UP000265703"/>
    </source>
</evidence>
<dbReference type="AlphaFoldDB" id="A0A397T6K3"/>
<proteinExistence type="predicted"/>